<sequence>MPLHCASFHRPRTRILRIFCLAAVAGLGLIWLSLRSFDQDDQIPNFWADYPSLPFSSPPEQSQVLTPELPSVGENGTLPNNLLKSNPSLHILMPARAKSQDLCRSIASAMLLNYPPPTIIQSGNLSSSYTLHDAVLSQIRGIVSFLEGNKHVNQSDLVLIVDGADAIFQLPPEVLIRRFQRLVWTNNEKLRKKYGIAVTEDQGQEGVQKTVQKYSQRVVFAASKQCLPSSFDDVVCTTVPRSSLPPDIYGPETDIQGDGRRNRPRWLDPGVVMGQAADLKLIYERILEYVTLNQNINAYERAFAQIYGRQEYVRELERRRTTSLWKEWLWNIIGISDASNITNVYLSLQPGKRYEFGIGLDFESQLFFAMNGSESDVEWIKYNDVERVLGVQSEHGVPRERRLTLPVDLEQNTQNPFMQPLWRAGETAKPPYYNRTVDFLPDPKRADWHSLPLMTNVHTASIPAVIHANGYVSFRDSCWWKMWYRPWSRALLRKYMQSPLSGGGILWNMRGGTGGVWTINDQWFKFEEFCGGYETKLFDDRWVSWDEDGKPIYNQWGNLIAGALKSSRNV</sequence>
<evidence type="ECO:0000313" key="2">
    <source>
        <dbReference type="EMBL" id="OXV10405.1"/>
    </source>
</evidence>
<reference evidence="2 3" key="1">
    <citation type="journal article" date="2015" name="Environ. Microbiol.">
        <title>Metagenome sequence of Elaphomyces granulatus from sporocarp tissue reveals Ascomycota ectomycorrhizal fingerprints of genome expansion and a Proteobacteria-rich microbiome.</title>
        <authorList>
            <person name="Quandt C.A."/>
            <person name="Kohler A."/>
            <person name="Hesse C.N."/>
            <person name="Sharpton T.J."/>
            <person name="Martin F."/>
            <person name="Spatafora J.W."/>
        </authorList>
    </citation>
    <scope>NUCLEOTIDE SEQUENCE [LARGE SCALE GENOMIC DNA]</scope>
    <source>
        <strain evidence="2 3">OSC145934</strain>
    </source>
</reference>
<organism evidence="2 3">
    <name type="scientific">Elaphomyces granulatus</name>
    <dbReference type="NCBI Taxonomy" id="519963"/>
    <lineage>
        <taxon>Eukaryota</taxon>
        <taxon>Fungi</taxon>
        <taxon>Dikarya</taxon>
        <taxon>Ascomycota</taxon>
        <taxon>Pezizomycotina</taxon>
        <taxon>Eurotiomycetes</taxon>
        <taxon>Eurotiomycetidae</taxon>
        <taxon>Eurotiales</taxon>
        <taxon>Elaphomycetaceae</taxon>
        <taxon>Elaphomyces</taxon>
    </lineage>
</organism>
<proteinExistence type="predicted"/>
<dbReference type="Proteomes" id="UP000243515">
    <property type="component" value="Unassembled WGS sequence"/>
</dbReference>
<dbReference type="OrthoDB" id="422736at2759"/>
<protein>
    <submittedName>
        <fullName evidence="2">Uncharacterized protein</fullName>
    </submittedName>
</protein>
<comment type="caution">
    <text evidence="2">The sequence shown here is derived from an EMBL/GenBank/DDBJ whole genome shotgun (WGS) entry which is preliminary data.</text>
</comment>
<feature type="transmembrane region" description="Helical" evidence="1">
    <location>
        <begin position="15"/>
        <end position="34"/>
    </location>
</feature>
<name>A0A232M1W4_9EURO</name>
<keyword evidence="3" id="KW-1185">Reference proteome</keyword>
<dbReference type="PANTHER" id="PTHR36587:SF2">
    <property type="entry name" value="EXPRESSION SITE-ASSOCIATED GENE 3 (ESAG3)-LIKE PROTEIN"/>
    <property type="match status" value="1"/>
</dbReference>
<dbReference type="AlphaFoldDB" id="A0A232M1W4"/>
<dbReference type="EMBL" id="NPHW01002948">
    <property type="protein sequence ID" value="OXV10405.1"/>
    <property type="molecule type" value="Genomic_DNA"/>
</dbReference>
<dbReference type="CDD" id="cd22997">
    <property type="entry name" value="GT_LH"/>
    <property type="match status" value="1"/>
</dbReference>
<evidence type="ECO:0000313" key="3">
    <source>
        <dbReference type="Proteomes" id="UP000243515"/>
    </source>
</evidence>
<keyword evidence="1" id="KW-1133">Transmembrane helix</keyword>
<evidence type="ECO:0000256" key="1">
    <source>
        <dbReference type="SAM" id="Phobius"/>
    </source>
</evidence>
<keyword evidence="1" id="KW-0812">Transmembrane</keyword>
<keyword evidence="1" id="KW-0472">Membrane</keyword>
<gene>
    <name evidence="2" type="ORF">Egran_01834</name>
</gene>
<dbReference type="PANTHER" id="PTHR36587">
    <property type="entry name" value="EXPRESSION SITE-ASSOCIATED GENE 3 (ESAG3)-LIKE PROTEIN"/>
    <property type="match status" value="1"/>
</dbReference>
<accession>A0A232M1W4</accession>